<keyword evidence="6" id="KW-0460">Magnesium</keyword>
<dbReference type="SMART" id="SM00479">
    <property type="entry name" value="EXOIII"/>
    <property type="match status" value="1"/>
</dbReference>
<dbReference type="SUPFAM" id="SSF53098">
    <property type="entry name" value="Ribonuclease H-like"/>
    <property type="match status" value="1"/>
</dbReference>
<dbReference type="Proteomes" id="UP001485043">
    <property type="component" value="Unassembled WGS sequence"/>
</dbReference>
<evidence type="ECO:0000256" key="8">
    <source>
        <dbReference type="SAM" id="MobiDB-lite"/>
    </source>
</evidence>
<evidence type="ECO:0000256" key="7">
    <source>
        <dbReference type="ARBA" id="ARBA00025769"/>
    </source>
</evidence>
<gene>
    <name evidence="10" type="ORF">WJX84_006681</name>
</gene>
<dbReference type="InterPro" id="IPR013520">
    <property type="entry name" value="Ribonucl_H"/>
</dbReference>
<evidence type="ECO:0000313" key="11">
    <source>
        <dbReference type="Proteomes" id="UP001485043"/>
    </source>
</evidence>
<protein>
    <recommendedName>
        <fullName evidence="9">Exonuclease domain-containing protein</fullName>
    </recommendedName>
</protein>
<sequence length="330" mass="35871">MAQECGHRCKDKANCKHVCCKHHLHGTAQAGTSSFNGTQALPSQRRSVSNNLSSQRQSYVDRQQATGPVAQASQGTAAEECKHPCKSKATCGHACCKRHLPEAARVAWAAGRADAAIKQSVSAQEMPQECRHSESTHNTRQSQPVELPSSTAAATGEAPGGKPAPHVSSASKLPLQSSLVEPQYEFFAFDLESTGLSPQNDRIMEIAVKHMPDTPVGEQVLSPTFATLVSSGQTPNMGAYKVHKISRREADEHGNPFRQAWAEVQDYVNAHCPAGATPVLVAHNGSRFDNKMLEAECVRISQPIPGEWMWLDTLPLARQRIPELASHRYE</sequence>
<dbReference type="GO" id="GO:0003676">
    <property type="term" value="F:nucleic acid binding"/>
    <property type="evidence" value="ECO:0007669"/>
    <property type="project" value="InterPro"/>
</dbReference>
<dbReference type="CDD" id="cd06127">
    <property type="entry name" value="DEDDh"/>
    <property type="match status" value="1"/>
</dbReference>
<keyword evidence="3" id="KW-0479">Metal-binding</keyword>
<keyword evidence="4" id="KW-0378">Hydrolase</keyword>
<dbReference type="GO" id="GO:0005737">
    <property type="term" value="C:cytoplasm"/>
    <property type="evidence" value="ECO:0007669"/>
    <property type="project" value="TreeGrafter"/>
</dbReference>
<dbReference type="AlphaFoldDB" id="A0AAW1SWB7"/>
<proteinExistence type="inferred from homology"/>
<evidence type="ECO:0000256" key="3">
    <source>
        <dbReference type="ARBA" id="ARBA00022723"/>
    </source>
</evidence>
<evidence type="ECO:0000256" key="4">
    <source>
        <dbReference type="ARBA" id="ARBA00022801"/>
    </source>
</evidence>
<dbReference type="EMBL" id="JALJOV010000873">
    <property type="protein sequence ID" value="KAK9859783.1"/>
    <property type="molecule type" value="Genomic_DNA"/>
</dbReference>
<keyword evidence="2" id="KW-0540">Nuclease</keyword>
<evidence type="ECO:0000259" key="9">
    <source>
        <dbReference type="SMART" id="SM00479"/>
    </source>
</evidence>
<dbReference type="GO" id="GO:0008296">
    <property type="term" value="F:3'-5'-DNA exonuclease activity"/>
    <property type="evidence" value="ECO:0007669"/>
    <property type="project" value="TreeGrafter"/>
</dbReference>
<evidence type="ECO:0000256" key="5">
    <source>
        <dbReference type="ARBA" id="ARBA00022839"/>
    </source>
</evidence>
<feature type="region of interest" description="Disordered" evidence="8">
    <location>
        <begin position="119"/>
        <end position="170"/>
    </location>
</feature>
<keyword evidence="5" id="KW-0269">Exonuclease</keyword>
<comment type="cofactor">
    <cofactor evidence="1">
        <name>Mg(2+)</name>
        <dbReference type="ChEBI" id="CHEBI:18420"/>
    </cofactor>
</comment>
<dbReference type="InterPro" id="IPR036397">
    <property type="entry name" value="RNaseH_sf"/>
</dbReference>
<comment type="similarity">
    <text evidence="7">Belongs to the exonuclease superfamily. TREX family.</text>
</comment>
<keyword evidence="11" id="KW-1185">Reference proteome</keyword>
<dbReference type="GO" id="GO:0006308">
    <property type="term" value="P:DNA catabolic process"/>
    <property type="evidence" value="ECO:0007669"/>
    <property type="project" value="TreeGrafter"/>
</dbReference>
<feature type="region of interest" description="Disordered" evidence="8">
    <location>
        <begin position="31"/>
        <end position="71"/>
    </location>
</feature>
<dbReference type="Gene3D" id="3.30.420.10">
    <property type="entry name" value="Ribonuclease H-like superfamily/Ribonuclease H"/>
    <property type="match status" value="1"/>
</dbReference>
<accession>A0AAW1SWB7</accession>
<dbReference type="InterPro" id="IPR012337">
    <property type="entry name" value="RNaseH-like_sf"/>
</dbReference>
<feature type="domain" description="Exonuclease" evidence="9">
    <location>
        <begin position="185"/>
        <end position="330"/>
    </location>
</feature>
<dbReference type="GO" id="GO:0046872">
    <property type="term" value="F:metal ion binding"/>
    <property type="evidence" value="ECO:0007669"/>
    <property type="project" value="UniProtKB-KW"/>
</dbReference>
<comment type="caution">
    <text evidence="10">The sequence shown here is derived from an EMBL/GenBank/DDBJ whole genome shotgun (WGS) entry which is preliminary data.</text>
</comment>
<feature type="compositionally biased region" description="Basic and acidic residues" evidence="8">
    <location>
        <begin position="128"/>
        <end position="137"/>
    </location>
</feature>
<organism evidence="10 11">
    <name type="scientific">Apatococcus fuscideae</name>
    <dbReference type="NCBI Taxonomy" id="2026836"/>
    <lineage>
        <taxon>Eukaryota</taxon>
        <taxon>Viridiplantae</taxon>
        <taxon>Chlorophyta</taxon>
        <taxon>core chlorophytes</taxon>
        <taxon>Trebouxiophyceae</taxon>
        <taxon>Chlorellales</taxon>
        <taxon>Chlorellaceae</taxon>
        <taxon>Apatococcus</taxon>
    </lineage>
</organism>
<evidence type="ECO:0000256" key="6">
    <source>
        <dbReference type="ARBA" id="ARBA00022842"/>
    </source>
</evidence>
<reference evidence="10 11" key="1">
    <citation type="journal article" date="2024" name="Nat. Commun.">
        <title>Phylogenomics reveals the evolutionary origins of lichenization in chlorophyte algae.</title>
        <authorList>
            <person name="Puginier C."/>
            <person name="Libourel C."/>
            <person name="Otte J."/>
            <person name="Skaloud P."/>
            <person name="Haon M."/>
            <person name="Grisel S."/>
            <person name="Petersen M."/>
            <person name="Berrin J.G."/>
            <person name="Delaux P.M."/>
            <person name="Dal Grande F."/>
            <person name="Keller J."/>
        </authorList>
    </citation>
    <scope>NUCLEOTIDE SEQUENCE [LARGE SCALE GENOMIC DNA]</scope>
    <source>
        <strain evidence="10 11">SAG 2523</strain>
    </source>
</reference>
<feature type="compositionally biased region" description="Polar residues" evidence="8">
    <location>
        <begin position="138"/>
        <end position="153"/>
    </location>
</feature>
<name>A0AAW1SWB7_9CHLO</name>
<dbReference type="PANTHER" id="PTHR13058:SF19">
    <property type="entry name" value="LD40940P"/>
    <property type="match status" value="1"/>
</dbReference>
<evidence type="ECO:0000313" key="10">
    <source>
        <dbReference type="EMBL" id="KAK9859783.1"/>
    </source>
</evidence>
<dbReference type="Pfam" id="PF00929">
    <property type="entry name" value="RNase_T"/>
    <property type="match status" value="1"/>
</dbReference>
<evidence type="ECO:0000256" key="1">
    <source>
        <dbReference type="ARBA" id="ARBA00001946"/>
    </source>
</evidence>
<dbReference type="InterPro" id="IPR040393">
    <property type="entry name" value="TREX1/2"/>
</dbReference>
<dbReference type="PANTHER" id="PTHR13058">
    <property type="entry name" value="THREE PRIME REPAIR EXONUCLEASE 1, 2"/>
    <property type="match status" value="1"/>
</dbReference>
<evidence type="ECO:0000256" key="2">
    <source>
        <dbReference type="ARBA" id="ARBA00022722"/>
    </source>
</evidence>